<name>A0A8J3AUV9_9BURK</name>
<proteinExistence type="predicted"/>
<keyword evidence="1" id="KW-0812">Transmembrane</keyword>
<reference evidence="3" key="1">
    <citation type="journal article" date="2019" name="Int. J. Syst. Evol. Microbiol.">
        <title>The Global Catalogue of Microorganisms (GCM) 10K type strain sequencing project: providing services to taxonomists for standard genome sequencing and annotation.</title>
        <authorList>
            <consortium name="The Broad Institute Genomics Platform"/>
            <consortium name="The Broad Institute Genome Sequencing Center for Infectious Disease"/>
            <person name="Wu L."/>
            <person name="Ma J."/>
        </authorList>
    </citation>
    <scope>NUCLEOTIDE SEQUENCE [LARGE SCALE GENOMIC DNA]</scope>
    <source>
        <strain evidence="3">CCM 2767</strain>
    </source>
</reference>
<dbReference type="EMBL" id="BMDI01000001">
    <property type="protein sequence ID" value="GGI16991.1"/>
    <property type="molecule type" value="Genomic_DNA"/>
</dbReference>
<evidence type="ECO:0000313" key="3">
    <source>
        <dbReference type="Proteomes" id="UP000642180"/>
    </source>
</evidence>
<dbReference type="Proteomes" id="UP000642180">
    <property type="component" value="Unassembled WGS sequence"/>
</dbReference>
<comment type="caution">
    <text evidence="2">The sequence shown here is derived from an EMBL/GenBank/DDBJ whole genome shotgun (WGS) entry which is preliminary data.</text>
</comment>
<evidence type="ECO:0000256" key="1">
    <source>
        <dbReference type="SAM" id="Phobius"/>
    </source>
</evidence>
<dbReference type="RefSeq" id="WP_188379862.1">
    <property type="nucleotide sequence ID" value="NZ_BMDI01000001.1"/>
</dbReference>
<keyword evidence="1" id="KW-1133">Transmembrane helix</keyword>
<gene>
    <name evidence="2" type="ORF">GCM10008066_06730</name>
</gene>
<dbReference type="AlphaFoldDB" id="A0A8J3AUV9"/>
<organism evidence="2 3">
    <name type="scientific">Oxalicibacterium faecigallinarum</name>
    <dbReference type="NCBI Taxonomy" id="573741"/>
    <lineage>
        <taxon>Bacteria</taxon>
        <taxon>Pseudomonadati</taxon>
        <taxon>Pseudomonadota</taxon>
        <taxon>Betaproteobacteria</taxon>
        <taxon>Burkholderiales</taxon>
        <taxon>Oxalobacteraceae</taxon>
        <taxon>Oxalicibacterium</taxon>
    </lineage>
</organism>
<sequence>MTGSIDKRLTFLLIVIMLFMTNVSLWSKHSNWLTHELEHTVSTAYSSAVTDYVLLHNLNIESSDEATSSSAIEHELLHAASHLPLFLIEVLNTATSDIFEAVRSYQYNAQIPAFKSEPPFRPPWF</sequence>
<accession>A0A8J3AUV9</accession>
<evidence type="ECO:0000313" key="2">
    <source>
        <dbReference type="EMBL" id="GGI16991.1"/>
    </source>
</evidence>
<keyword evidence="1" id="KW-0472">Membrane</keyword>
<protein>
    <submittedName>
        <fullName evidence="2">Uncharacterized protein</fullName>
    </submittedName>
</protein>
<feature type="transmembrane region" description="Helical" evidence="1">
    <location>
        <begin position="9"/>
        <end position="27"/>
    </location>
</feature>
<keyword evidence="3" id="KW-1185">Reference proteome</keyword>